<evidence type="ECO:0008006" key="3">
    <source>
        <dbReference type="Google" id="ProtNLM"/>
    </source>
</evidence>
<reference evidence="1 2" key="1">
    <citation type="submission" date="2018-08" db="EMBL/GenBank/DDBJ databases">
        <title>Streptomyces NEAU-D10 sp. nov., a novel Actinomycete isolated from soil.</title>
        <authorList>
            <person name="Jin L."/>
        </authorList>
    </citation>
    <scope>NUCLEOTIDE SEQUENCE [LARGE SCALE GENOMIC DNA]</scope>
    <source>
        <strain evidence="1 2">NEAU-D10</strain>
    </source>
</reference>
<dbReference type="RefSeq" id="WP_128512570.1">
    <property type="nucleotide sequence ID" value="NZ_QUAC01000484.1"/>
</dbReference>
<proteinExistence type="predicted"/>
<evidence type="ECO:0000313" key="2">
    <source>
        <dbReference type="Proteomes" id="UP000262477"/>
    </source>
</evidence>
<name>A0A371PQS1_STRIH</name>
<dbReference type="OrthoDB" id="7041873at2"/>
<dbReference type="Proteomes" id="UP000262477">
    <property type="component" value="Unassembled WGS sequence"/>
</dbReference>
<accession>A0A371PQS1</accession>
<protein>
    <recommendedName>
        <fullName evidence="3">AbiTii domain-containing protein</fullName>
    </recommendedName>
</protein>
<keyword evidence="2" id="KW-1185">Reference proteome</keyword>
<evidence type="ECO:0000313" key="1">
    <source>
        <dbReference type="EMBL" id="REK84463.1"/>
    </source>
</evidence>
<gene>
    <name evidence="1" type="ORF">DY245_43200</name>
</gene>
<comment type="caution">
    <text evidence="1">The sequence shown here is derived from an EMBL/GenBank/DDBJ whole genome shotgun (WGS) entry which is preliminary data.</text>
</comment>
<dbReference type="EMBL" id="QUAC01000484">
    <property type="protein sequence ID" value="REK84463.1"/>
    <property type="molecule type" value="Genomic_DNA"/>
</dbReference>
<organism evidence="1 2">
    <name type="scientific">Streptomyces inhibens</name>
    <dbReference type="NCBI Taxonomy" id="2293571"/>
    <lineage>
        <taxon>Bacteria</taxon>
        <taxon>Bacillati</taxon>
        <taxon>Actinomycetota</taxon>
        <taxon>Actinomycetes</taxon>
        <taxon>Kitasatosporales</taxon>
        <taxon>Streptomycetaceae</taxon>
        <taxon>Streptomyces</taxon>
    </lineage>
</organism>
<dbReference type="AlphaFoldDB" id="A0A371PQS1"/>
<sequence>MTSSDYILGLVRKALDRFDEEPLEVSVRRAVRIANLAGDTKYAVRLALDLRPIGGDRETNGETSRMLMADPSTWGQGMGPAEKAHHAWVNDRKHGDEELLTSHSLAELEFWIKEIDALKKEGKALGYNHDLTMRERATRLLARTRHITFALLCSWERRFGYTSINDSIFGGYRTKVDELLAEGAPELLQQFNAVYRRLQEAAETAPAQIATEELSQAITTCRRILKAVVDHVLPPQEQPSAAGHNLDDAHHRNRLFEFTKQAVESRSANKLTEAMVAGLYDRFVAVDTMTNKGVHAALAFETSNLCALNTYIVCGEILSLHHLRN</sequence>